<accession>A0A0G0EX10</accession>
<comment type="caution">
    <text evidence="1">The sequence shown here is derived from an EMBL/GenBank/DDBJ whole genome shotgun (WGS) entry which is preliminary data.</text>
</comment>
<dbReference type="EMBL" id="LBSA01000009">
    <property type="protein sequence ID" value="KKQ10027.1"/>
    <property type="molecule type" value="Genomic_DNA"/>
</dbReference>
<protein>
    <submittedName>
        <fullName evidence="1">Uncharacterized protein</fullName>
    </submittedName>
</protein>
<reference evidence="1 2" key="1">
    <citation type="journal article" date="2015" name="Nature">
        <title>rRNA introns, odd ribosomes, and small enigmatic genomes across a large radiation of phyla.</title>
        <authorList>
            <person name="Brown C.T."/>
            <person name="Hug L.A."/>
            <person name="Thomas B.C."/>
            <person name="Sharon I."/>
            <person name="Castelle C.J."/>
            <person name="Singh A."/>
            <person name="Wilkins M.J."/>
            <person name="Williams K.H."/>
            <person name="Banfield J.F."/>
        </authorList>
    </citation>
    <scope>NUCLEOTIDE SEQUENCE [LARGE SCALE GENOMIC DNA]</scope>
</reference>
<gene>
    <name evidence="1" type="ORF">US19_C0009G0029</name>
</gene>
<evidence type="ECO:0000313" key="2">
    <source>
        <dbReference type="Proteomes" id="UP000034492"/>
    </source>
</evidence>
<proteinExistence type="predicted"/>
<dbReference type="AlphaFoldDB" id="A0A0G0EX10"/>
<dbReference type="Proteomes" id="UP000034492">
    <property type="component" value="Unassembled WGS sequence"/>
</dbReference>
<organism evidence="1 2">
    <name type="scientific">Candidatus Daviesbacteria bacterium GW2011_GWB1_36_5</name>
    <dbReference type="NCBI Taxonomy" id="1618426"/>
    <lineage>
        <taxon>Bacteria</taxon>
        <taxon>Candidatus Daviesiibacteriota</taxon>
    </lineage>
</organism>
<evidence type="ECO:0000313" key="1">
    <source>
        <dbReference type="EMBL" id="KKQ10027.1"/>
    </source>
</evidence>
<name>A0A0G0EX10_9BACT</name>
<sequence>MTESEINPGQILTPLEWRNKFETFLINNPAFMAGPYTFSARDARQARERFFPGWHTYMGEIPEKEELKPFYRVEARNHKELILAEFVKPPYVRAEFVIPQSPS</sequence>